<evidence type="ECO:0000259" key="2">
    <source>
        <dbReference type="Pfam" id="PF22936"/>
    </source>
</evidence>
<evidence type="ECO:0000313" key="3">
    <source>
        <dbReference type="EMBL" id="VVB02533.1"/>
    </source>
</evidence>
<evidence type="ECO:0000256" key="1">
    <source>
        <dbReference type="SAM" id="MobiDB-lite"/>
    </source>
</evidence>
<dbReference type="EMBL" id="CABITT030000004">
    <property type="protein sequence ID" value="VVB02533.1"/>
    <property type="molecule type" value="Genomic_DNA"/>
</dbReference>
<organism evidence="3 4">
    <name type="scientific">Arabis nemorensis</name>
    <dbReference type="NCBI Taxonomy" id="586526"/>
    <lineage>
        <taxon>Eukaryota</taxon>
        <taxon>Viridiplantae</taxon>
        <taxon>Streptophyta</taxon>
        <taxon>Embryophyta</taxon>
        <taxon>Tracheophyta</taxon>
        <taxon>Spermatophyta</taxon>
        <taxon>Magnoliopsida</taxon>
        <taxon>eudicotyledons</taxon>
        <taxon>Gunneridae</taxon>
        <taxon>Pentapetalae</taxon>
        <taxon>rosids</taxon>
        <taxon>malvids</taxon>
        <taxon>Brassicales</taxon>
        <taxon>Brassicaceae</taxon>
        <taxon>Arabideae</taxon>
        <taxon>Arabis</taxon>
    </lineage>
</organism>
<comment type="caution">
    <text evidence="3">The sequence shown here is derived from an EMBL/GenBank/DDBJ whole genome shotgun (WGS) entry which is preliminary data.</text>
</comment>
<feature type="region of interest" description="Disordered" evidence="1">
    <location>
        <begin position="1"/>
        <end position="26"/>
    </location>
</feature>
<sequence>MEERGSSKMKNKGKKRPFEKQNQQQIYPKQRIRITVSGKDIRIKAHPLIKDNEVMWWIDSGARTNVCKDHDWFKTYEPVKDGSVLHMENEPTAPILGRGKVKLDRVDPGRITVDKRRFWVERTTNRVDPVRITVDKRRFWAERTNSSGPNEQTVLGDQTDKSGRNGRTILGDQMDKSWQNRRIVLGSLTDESGQNGRTVMG</sequence>
<dbReference type="Proteomes" id="UP000489600">
    <property type="component" value="Unassembled WGS sequence"/>
</dbReference>
<dbReference type="Pfam" id="PF22936">
    <property type="entry name" value="Pol_BBD"/>
    <property type="match status" value="1"/>
</dbReference>
<accession>A0A565BLM3</accession>
<feature type="compositionally biased region" description="Basic residues" evidence="1">
    <location>
        <begin position="7"/>
        <end position="17"/>
    </location>
</feature>
<evidence type="ECO:0000313" key="4">
    <source>
        <dbReference type="Proteomes" id="UP000489600"/>
    </source>
</evidence>
<protein>
    <recommendedName>
        <fullName evidence="2">Retrovirus-related Pol polyprotein from transposon TNT 1-94-like beta-barrel domain-containing protein</fullName>
    </recommendedName>
</protein>
<proteinExistence type="predicted"/>
<keyword evidence="4" id="KW-1185">Reference proteome</keyword>
<gene>
    <name evidence="3" type="ORF">ANE_LOCUS12977</name>
</gene>
<dbReference type="AlphaFoldDB" id="A0A565BLM3"/>
<feature type="domain" description="Retrovirus-related Pol polyprotein from transposon TNT 1-94-like beta-barrel" evidence="2">
    <location>
        <begin position="56"/>
        <end position="107"/>
    </location>
</feature>
<dbReference type="OrthoDB" id="1113584at2759"/>
<dbReference type="PANTHER" id="PTHR47592">
    <property type="entry name" value="PBF68 PROTEIN"/>
    <property type="match status" value="1"/>
</dbReference>
<dbReference type="InterPro" id="IPR054722">
    <property type="entry name" value="PolX-like_BBD"/>
</dbReference>
<feature type="compositionally biased region" description="Polar residues" evidence="1">
    <location>
        <begin position="143"/>
        <end position="156"/>
    </location>
</feature>
<feature type="region of interest" description="Disordered" evidence="1">
    <location>
        <begin position="143"/>
        <end position="170"/>
    </location>
</feature>
<reference evidence="3" key="1">
    <citation type="submission" date="2019-07" db="EMBL/GenBank/DDBJ databases">
        <authorList>
            <person name="Dittberner H."/>
        </authorList>
    </citation>
    <scope>NUCLEOTIDE SEQUENCE [LARGE SCALE GENOMIC DNA]</scope>
</reference>
<dbReference type="PANTHER" id="PTHR47592:SF29">
    <property type="entry name" value="ZINC FINGER, CCHC-TYPE"/>
    <property type="match status" value="1"/>
</dbReference>
<name>A0A565BLM3_9BRAS</name>